<evidence type="ECO:0000313" key="1">
    <source>
        <dbReference type="EMBL" id="OCH94340.1"/>
    </source>
</evidence>
<gene>
    <name evidence="1" type="ORF">OBBRIDRAFT_789472</name>
</gene>
<name>A0A8E2J4B0_9APHY</name>
<protein>
    <submittedName>
        <fullName evidence="1">Uncharacterized protein</fullName>
    </submittedName>
</protein>
<dbReference type="AlphaFoldDB" id="A0A8E2J4B0"/>
<sequence length="381" mass="42863">MTCVLTDEEISTHSDTVATDGYCENPHLFLLARDSRNLVLDSVCPELVPHIVITSPEEDPWADYWASWANRVDPQDESFLTVPDREYGLGFLPTASSYDFASEVEIPGGSASDPMPLCEYLHSEPRRVFSRTVFFHKIAVASQERRAVWLISMLHALHRHQYKATVIRASLVAASFRVRWDSPEFSSAVDKPFKWSDPAETLLSEYGRYLGSTVIDSHKPCSIPHIVIQEPPPQDPWVLDMSYTPSPQDFGFGYYLTVPSSTVDYINCGADPEEEKCLGDLFDEPTPSSSTDRSDISGLETLALDESVDFEFTYEDAADPFALDPDDIITPLPSLGLETKYLFCEKFRSICLATSEASWSDEDEDLPPFDTWYQGIAKRVH</sequence>
<accession>A0A8E2J4B0</accession>
<organism evidence="1 2">
    <name type="scientific">Obba rivulosa</name>
    <dbReference type="NCBI Taxonomy" id="1052685"/>
    <lineage>
        <taxon>Eukaryota</taxon>
        <taxon>Fungi</taxon>
        <taxon>Dikarya</taxon>
        <taxon>Basidiomycota</taxon>
        <taxon>Agaricomycotina</taxon>
        <taxon>Agaricomycetes</taxon>
        <taxon>Polyporales</taxon>
        <taxon>Gelatoporiaceae</taxon>
        <taxon>Obba</taxon>
    </lineage>
</organism>
<dbReference type="EMBL" id="KV722345">
    <property type="protein sequence ID" value="OCH94340.1"/>
    <property type="molecule type" value="Genomic_DNA"/>
</dbReference>
<proteinExistence type="predicted"/>
<dbReference type="Proteomes" id="UP000250043">
    <property type="component" value="Unassembled WGS sequence"/>
</dbReference>
<dbReference type="OrthoDB" id="2649950at2759"/>
<evidence type="ECO:0000313" key="2">
    <source>
        <dbReference type="Proteomes" id="UP000250043"/>
    </source>
</evidence>
<reference evidence="1 2" key="1">
    <citation type="submission" date="2016-07" db="EMBL/GenBank/DDBJ databases">
        <title>Draft genome of the white-rot fungus Obba rivulosa 3A-2.</title>
        <authorList>
            <consortium name="DOE Joint Genome Institute"/>
            <person name="Miettinen O."/>
            <person name="Riley R."/>
            <person name="Acob R."/>
            <person name="Barry K."/>
            <person name="Cullen D."/>
            <person name="De Vries R."/>
            <person name="Hainaut M."/>
            <person name="Hatakka A."/>
            <person name="Henrissat B."/>
            <person name="Hilden K."/>
            <person name="Kuo R."/>
            <person name="Labutti K."/>
            <person name="Lipzen A."/>
            <person name="Makela M.R."/>
            <person name="Sandor L."/>
            <person name="Spatafora J.W."/>
            <person name="Grigoriev I.V."/>
            <person name="Hibbett D.S."/>
        </authorList>
    </citation>
    <scope>NUCLEOTIDE SEQUENCE [LARGE SCALE GENOMIC DNA]</scope>
    <source>
        <strain evidence="1 2">3A-2</strain>
    </source>
</reference>
<keyword evidence="2" id="KW-1185">Reference proteome</keyword>